<feature type="transmembrane region" description="Helical" evidence="8">
    <location>
        <begin position="27"/>
        <end position="50"/>
    </location>
</feature>
<dbReference type="SUPFAM" id="SSF161111">
    <property type="entry name" value="Cation efflux protein transmembrane domain-like"/>
    <property type="match status" value="1"/>
</dbReference>
<evidence type="ECO:0000256" key="4">
    <source>
        <dbReference type="ARBA" id="ARBA00022989"/>
    </source>
</evidence>
<organism evidence="10 11">
    <name type="scientific">Roseibium marinum</name>
    <dbReference type="NCBI Taxonomy" id="281252"/>
    <lineage>
        <taxon>Bacteria</taxon>
        <taxon>Pseudomonadati</taxon>
        <taxon>Pseudomonadota</taxon>
        <taxon>Alphaproteobacteria</taxon>
        <taxon>Hyphomicrobiales</taxon>
        <taxon>Stappiaceae</taxon>
        <taxon>Roseibium</taxon>
    </lineage>
</organism>
<dbReference type="InterPro" id="IPR027469">
    <property type="entry name" value="Cation_efflux_TMD_sf"/>
</dbReference>
<dbReference type="PANTHER" id="PTHR45755:SF4">
    <property type="entry name" value="ZINC TRANSPORTER 7"/>
    <property type="match status" value="1"/>
</dbReference>
<dbReference type="AlphaFoldDB" id="A0A2S3UT72"/>
<name>A0A2S3UT72_9HYPH</name>
<evidence type="ECO:0000256" key="5">
    <source>
        <dbReference type="ARBA" id="ARBA00023065"/>
    </source>
</evidence>
<dbReference type="InterPro" id="IPR045316">
    <property type="entry name" value="Msc2-like"/>
</dbReference>
<feature type="compositionally biased region" description="Basic and acidic residues" evidence="7">
    <location>
        <begin position="160"/>
        <end position="182"/>
    </location>
</feature>
<keyword evidence="4 8" id="KW-1133">Transmembrane helix</keyword>
<dbReference type="GO" id="GO:0005385">
    <property type="term" value="F:zinc ion transmembrane transporter activity"/>
    <property type="evidence" value="ECO:0007669"/>
    <property type="project" value="InterPro"/>
</dbReference>
<evidence type="ECO:0000256" key="7">
    <source>
        <dbReference type="SAM" id="MobiDB-lite"/>
    </source>
</evidence>
<dbReference type="Gene3D" id="1.20.1510.10">
    <property type="entry name" value="Cation efflux protein transmembrane domain"/>
    <property type="match status" value="1"/>
</dbReference>
<feature type="domain" description="Cation efflux protein transmembrane" evidence="9">
    <location>
        <begin position="27"/>
        <end position="250"/>
    </location>
</feature>
<dbReference type="NCBIfam" id="NF033827">
    <property type="entry name" value="CDF_efflux_DmeF"/>
    <property type="match status" value="1"/>
</dbReference>
<keyword evidence="2" id="KW-0813">Transport</keyword>
<evidence type="ECO:0000313" key="11">
    <source>
        <dbReference type="Proteomes" id="UP000236959"/>
    </source>
</evidence>
<evidence type="ECO:0000256" key="6">
    <source>
        <dbReference type="ARBA" id="ARBA00023136"/>
    </source>
</evidence>
<dbReference type="RefSeq" id="WP_103222892.1">
    <property type="nucleotide sequence ID" value="NZ_PPCN01000005.1"/>
</dbReference>
<evidence type="ECO:0000256" key="2">
    <source>
        <dbReference type="ARBA" id="ARBA00022448"/>
    </source>
</evidence>
<dbReference type="GO" id="GO:0006882">
    <property type="term" value="P:intracellular zinc ion homeostasis"/>
    <property type="evidence" value="ECO:0007669"/>
    <property type="project" value="InterPro"/>
</dbReference>
<comment type="subcellular location">
    <subcellularLocation>
        <location evidence="1">Membrane</location>
        <topology evidence="1">Multi-pass membrane protein</topology>
    </subcellularLocation>
</comment>
<feature type="region of interest" description="Disordered" evidence="7">
    <location>
        <begin position="157"/>
        <end position="182"/>
    </location>
</feature>
<dbReference type="InterPro" id="IPR058533">
    <property type="entry name" value="Cation_efflux_TM"/>
</dbReference>
<accession>A0A2S3UT72</accession>
<proteinExistence type="predicted"/>
<gene>
    <name evidence="10" type="ORF">CLV41_105106</name>
</gene>
<keyword evidence="3 8" id="KW-0812">Transmembrane</keyword>
<evidence type="ECO:0000259" key="9">
    <source>
        <dbReference type="Pfam" id="PF01545"/>
    </source>
</evidence>
<dbReference type="OrthoDB" id="9799649at2"/>
<keyword evidence="11" id="KW-1185">Reference proteome</keyword>
<evidence type="ECO:0000313" key="10">
    <source>
        <dbReference type="EMBL" id="POF30928.1"/>
    </source>
</evidence>
<dbReference type="EMBL" id="PPCN01000005">
    <property type="protein sequence ID" value="POF30928.1"/>
    <property type="molecule type" value="Genomic_DNA"/>
</dbReference>
<feature type="transmembrane region" description="Helical" evidence="8">
    <location>
        <begin position="193"/>
        <end position="213"/>
    </location>
</feature>
<keyword evidence="6 8" id="KW-0472">Membrane</keyword>
<evidence type="ECO:0000256" key="8">
    <source>
        <dbReference type="SAM" id="Phobius"/>
    </source>
</evidence>
<protein>
    <submittedName>
        <fullName evidence="10">Cation diffusion facilitator family transporter</fullName>
    </submittedName>
</protein>
<dbReference type="NCBIfam" id="TIGR01297">
    <property type="entry name" value="CDF"/>
    <property type="match status" value="1"/>
</dbReference>
<feature type="transmembrane region" description="Helical" evidence="8">
    <location>
        <begin position="95"/>
        <end position="113"/>
    </location>
</feature>
<keyword evidence="5" id="KW-0406">Ion transport</keyword>
<dbReference type="InterPro" id="IPR002524">
    <property type="entry name" value="Cation_efflux"/>
</dbReference>
<evidence type="ECO:0000256" key="3">
    <source>
        <dbReference type="ARBA" id="ARBA00022692"/>
    </source>
</evidence>
<comment type="caution">
    <text evidence="10">The sequence shown here is derived from an EMBL/GenBank/DDBJ whole genome shotgun (WGS) entry which is preliminary data.</text>
</comment>
<evidence type="ECO:0000256" key="1">
    <source>
        <dbReference type="ARBA" id="ARBA00004141"/>
    </source>
</evidence>
<feature type="transmembrane region" description="Helical" evidence="8">
    <location>
        <begin position="56"/>
        <end position="75"/>
    </location>
</feature>
<dbReference type="Proteomes" id="UP000236959">
    <property type="component" value="Unassembled WGS sequence"/>
</dbReference>
<dbReference type="GO" id="GO:0016020">
    <property type="term" value="C:membrane"/>
    <property type="evidence" value="ECO:0007669"/>
    <property type="project" value="UniProtKB-SubCell"/>
</dbReference>
<sequence>MSTATLDTPHEHVFLGASHQRNERKTWLVIAITTAMMLVEIVAGTLYGSMAVVADGWHMATHAGAMFIAVFAYVYARRNARNPRFTFGTGKFGDLAGFASAVMLGLIALLIAYESFQRFFEPVTIHFGQASMVAIAGLVVNLVCAWLLRDDHAHHHGHDHGHAHGHGHDHAHDHGQARKDHAHGERDLNLRAAYLHVLADALTSVLAIVALVLGGMFGWVWLDPAMGVVGGVMIARWSFGLIREAGGVLLDYIPARETLGEEIRQTMQAGGDTVTDIHVWRLGPGHFGVIVAIDTDAPKAPQHYRDALVHIPRISHLTVEATSRAA</sequence>
<dbReference type="Pfam" id="PF01545">
    <property type="entry name" value="Cation_efflux"/>
    <property type="match status" value="1"/>
</dbReference>
<reference evidence="10 11" key="1">
    <citation type="submission" date="2018-01" db="EMBL/GenBank/DDBJ databases">
        <title>Genomic Encyclopedia of Archaeal and Bacterial Type Strains, Phase II (KMG-II): from individual species to whole genera.</title>
        <authorList>
            <person name="Goeker M."/>
        </authorList>
    </citation>
    <scope>NUCLEOTIDE SEQUENCE [LARGE SCALE GENOMIC DNA]</scope>
    <source>
        <strain evidence="10 11">DSM 17023</strain>
    </source>
</reference>
<feature type="transmembrane region" description="Helical" evidence="8">
    <location>
        <begin position="125"/>
        <end position="148"/>
    </location>
</feature>
<dbReference type="PANTHER" id="PTHR45755">
    <property type="match status" value="1"/>
</dbReference>